<dbReference type="WBParaSite" id="Gr19_v10_g16854.t1">
    <property type="protein sequence ID" value="Gr19_v10_g16854.t1"/>
    <property type="gene ID" value="Gr19_v10_g16854"/>
</dbReference>
<sequence>MPIPTESIGGDITADHDQEAAKCVESKRVEQVELELMDTKQLKAELLAKIEELECKQKADQKEHRAKIEEFGIVPLKEKILAEMTKADFAVSGENFIDNYSENTKMGVEAMKELCERNKELFGSLIFRALIST</sequence>
<protein>
    <submittedName>
        <fullName evidence="3">Uncharacterized protein</fullName>
    </submittedName>
</protein>
<evidence type="ECO:0000313" key="3">
    <source>
        <dbReference type="WBParaSite" id="Gr19_v10_g16854.t1"/>
    </source>
</evidence>
<keyword evidence="2" id="KW-1185">Reference proteome</keyword>
<organism evidence="2 3">
    <name type="scientific">Globodera rostochiensis</name>
    <name type="common">Golden nematode worm</name>
    <name type="synonym">Heterodera rostochiensis</name>
    <dbReference type="NCBI Taxonomy" id="31243"/>
    <lineage>
        <taxon>Eukaryota</taxon>
        <taxon>Metazoa</taxon>
        <taxon>Ecdysozoa</taxon>
        <taxon>Nematoda</taxon>
        <taxon>Chromadorea</taxon>
        <taxon>Rhabditida</taxon>
        <taxon>Tylenchina</taxon>
        <taxon>Tylenchomorpha</taxon>
        <taxon>Tylenchoidea</taxon>
        <taxon>Heteroderidae</taxon>
        <taxon>Heteroderinae</taxon>
        <taxon>Globodera</taxon>
    </lineage>
</organism>
<name>A0A914HG48_GLORO</name>
<reference evidence="3" key="1">
    <citation type="submission" date="2022-11" db="UniProtKB">
        <authorList>
            <consortium name="WormBaseParasite"/>
        </authorList>
    </citation>
    <scope>IDENTIFICATION</scope>
</reference>
<accession>A0A914HG48</accession>
<proteinExistence type="predicted"/>
<keyword evidence="1" id="KW-0175">Coiled coil</keyword>
<dbReference type="Proteomes" id="UP000887572">
    <property type="component" value="Unplaced"/>
</dbReference>
<feature type="coiled-coil region" evidence="1">
    <location>
        <begin position="29"/>
        <end position="63"/>
    </location>
</feature>
<dbReference type="AlphaFoldDB" id="A0A914HG48"/>
<evidence type="ECO:0000313" key="2">
    <source>
        <dbReference type="Proteomes" id="UP000887572"/>
    </source>
</evidence>
<evidence type="ECO:0000256" key="1">
    <source>
        <dbReference type="SAM" id="Coils"/>
    </source>
</evidence>